<keyword evidence="2" id="KW-1185">Reference proteome</keyword>
<comment type="caution">
    <text evidence="1">The sequence shown here is derived from an EMBL/GenBank/DDBJ whole genome shotgun (WGS) entry which is preliminary data.</text>
</comment>
<accession>A0A371GRQ9</accession>
<protein>
    <submittedName>
        <fullName evidence="1">Uncharacterized protein</fullName>
    </submittedName>
</protein>
<evidence type="ECO:0000313" key="2">
    <source>
        <dbReference type="Proteomes" id="UP000257109"/>
    </source>
</evidence>
<dbReference type="Proteomes" id="UP000257109">
    <property type="component" value="Unassembled WGS sequence"/>
</dbReference>
<gene>
    <name evidence="1" type="ORF">CR513_24527</name>
</gene>
<name>A0A371GRQ9_MUCPR</name>
<reference evidence="1" key="1">
    <citation type="submission" date="2018-05" db="EMBL/GenBank/DDBJ databases">
        <title>Draft genome of Mucuna pruriens seed.</title>
        <authorList>
            <person name="Nnadi N.E."/>
            <person name="Vos R."/>
            <person name="Hasami M.H."/>
            <person name="Devisetty U.K."/>
            <person name="Aguiy J.C."/>
        </authorList>
    </citation>
    <scope>NUCLEOTIDE SEQUENCE [LARGE SCALE GENOMIC DNA]</scope>
    <source>
        <strain evidence="1">JCA_2017</strain>
    </source>
</reference>
<dbReference type="AlphaFoldDB" id="A0A371GRQ9"/>
<proteinExistence type="predicted"/>
<organism evidence="1 2">
    <name type="scientific">Mucuna pruriens</name>
    <name type="common">Velvet bean</name>
    <name type="synonym">Dolichos pruriens</name>
    <dbReference type="NCBI Taxonomy" id="157652"/>
    <lineage>
        <taxon>Eukaryota</taxon>
        <taxon>Viridiplantae</taxon>
        <taxon>Streptophyta</taxon>
        <taxon>Embryophyta</taxon>
        <taxon>Tracheophyta</taxon>
        <taxon>Spermatophyta</taxon>
        <taxon>Magnoliopsida</taxon>
        <taxon>eudicotyledons</taxon>
        <taxon>Gunneridae</taxon>
        <taxon>Pentapetalae</taxon>
        <taxon>rosids</taxon>
        <taxon>fabids</taxon>
        <taxon>Fabales</taxon>
        <taxon>Fabaceae</taxon>
        <taxon>Papilionoideae</taxon>
        <taxon>50 kb inversion clade</taxon>
        <taxon>NPAAA clade</taxon>
        <taxon>indigoferoid/millettioid clade</taxon>
        <taxon>Phaseoleae</taxon>
        <taxon>Mucuna</taxon>
    </lineage>
</organism>
<sequence length="78" mass="9116">MRHGKTTPSCLLILTKEPWLVSGPNSLMTRLLVLHGKLFLRLMRKSVRRMLKNHLRLCSFLRMNSRRRSSLEERSLGG</sequence>
<dbReference type="EMBL" id="QJKJ01004663">
    <property type="protein sequence ID" value="RDX93242.1"/>
    <property type="molecule type" value="Genomic_DNA"/>
</dbReference>
<evidence type="ECO:0000313" key="1">
    <source>
        <dbReference type="EMBL" id="RDX93242.1"/>
    </source>
</evidence>